<dbReference type="EMBL" id="UOFQ01000115">
    <property type="protein sequence ID" value="VAW88982.1"/>
    <property type="molecule type" value="Genomic_DNA"/>
</dbReference>
<reference evidence="1" key="1">
    <citation type="submission" date="2018-06" db="EMBL/GenBank/DDBJ databases">
        <authorList>
            <person name="Zhirakovskaya E."/>
        </authorList>
    </citation>
    <scope>NUCLEOTIDE SEQUENCE</scope>
</reference>
<evidence type="ECO:0000313" key="1">
    <source>
        <dbReference type="EMBL" id="VAW88982.1"/>
    </source>
</evidence>
<dbReference type="PANTHER" id="PTHR38765">
    <property type="entry name" value="DUF484 DOMAIN-CONTAINING PROTEIN"/>
    <property type="match status" value="1"/>
</dbReference>
<dbReference type="InterPro" id="IPR007435">
    <property type="entry name" value="DUF484"/>
</dbReference>
<dbReference type="PANTHER" id="PTHR38765:SF1">
    <property type="entry name" value="DUF484 DOMAIN-CONTAINING PROTEIN"/>
    <property type="match status" value="1"/>
</dbReference>
<evidence type="ECO:0008006" key="2">
    <source>
        <dbReference type="Google" id="ProtNLM"/>
    </source>
</evidence>
<dbReference type="InterPro" id="IPR029016">
    <property type="entry name" value="GAF-like_dom_sf"/>
</dbReference>
<organism evidence="1">
    <name type="scientific">hydrothermal vent metagenome</name>
    <dbReference type="NCBI Taxonomy" id="652676"/>
    <lineage>
        <taxon>unclassified sequences</taxon>
        <taxon>metagenomes</taxon>
        <taxon>ecological metagenomes</taxon>
    </lineage>
</organism>
<dbReference type="AlphaFoldDB" id="A0A3B0ZNJ1"/>
<dbReference type="Gene3D" id="3.30.450.40">
    <property type="match status" value="1"/>
</dbReference>
<accession>A0A3B0ZNJ1</accession>
<protein>
    <recommendedName>
        <fullName evidence="2">DUF484 domain-containing protein</fullName>
    </recommendedName>
</protein>
<proteinExistence type="predicted"/>
<dbReference type="Pfam" id="PF04340">
    <property type="entry name" value="DUF484"/>
    <property type="match status" value="1"/>
</dbReference>
<sequence length="252" mass="27126">MSVQKNQDSEIPAIDDKAVVDYLAANPGFFNDRDDLLAKMVVTHTTGASVSLIERQVAILREQNGDYQQQLAELVDVARVNDVLMVKLQKLVLALLETNELEALLTLIQQSLKDDFNADGVSLCLFADPASLSLESDLIGDLQVRFVSREDEQFKKLGDLTKGDEPACGVLTDAELACLFDNAQESGIRSVAQLPLMMGDKGDSAAVSLGVLAIGSQDAGRFCAGVGTVFLKYLGALITRKLRPHLSAGDEA</sequence>
<gene>
    <name evidence="1" type="ORF">MNBD_GAMMA17-898</name>
</gene>
<name>A0A3B0ZNJ1_9ZZZZ</name>